<dbReference type="OrthoDB" id="8442276at2"/>
<accession>A0A0J5YDK4</accession>
<protein>
    <submittedName>
        <fullName evidence="1">Uncharacterized protein</fullName>
    </submittedName>
</protein>
<organism evidence="1 2">
    <name type="scientific">Rossellomorea marisflavi</name>
    <dbReference type="NCBI Taxonomy" id="189381"/>
    <lineage>
        <taxon>Bacteria</taxon>
        <taxon>Bacillati</taxon>
        <taxon>Bacillota</taxon>
        <taxon>Bacilli</taxon>
        <taxon>Bacillales</taxon>
        <taxon>Bacillaceae</taxon>
        <taxon>Rossellomorea</taxon>
    </lineage>
</organism>
<evidence type="ECO:0000313" key="2">
    <source>
        <dbReference type="Proteomes" id="UP000076510"/>
    </source>
</evidence>
<reference evidence="2" key="1">
    <citation type="submission" date="2016-01" db="EMBL/GenBank/DDBJ databases">
        <title>Whole genome sequencing of Bhargavaea cecembensis T14.</title>
        <authorList>
            <person name="Hong K.W."/>
        </authorList>
    </citation>
    <scope>NUCLEOTIDE SEQUENCE [LARGE SCALE GENOMIC DNA]</scope>
    <source>
        <strain evidence="2">M19</strain>
    </source>
</reference>
<sequence>MTASTNEDKHLSHEESDKLINTLKDRFHTHMHRHEGIEWEKVEQTLRERPEKLWSLNQMEQTSGEPDVIGIEEGGSYVFCDCSKESPKGRRSTCYDLKALESRKKHKPEHNAMDLAASMGIHMLTEEQYRSLQKLDEFDLKTSSWIQTPQDIRDLGGALFCDRRYDKVFVYHNGAESYYAARGFRGMLYV</sequence>
<proteinExistence type="predicted"/>
<dbReference type="Pfam" id="PF14066">
    <property type="entry name" value="DUF4256"/>
    <property type="match status" value="1"/>
</dbReference>
<name>A0A0J5YDK4_9BACI</name>
<dbReference type="RefSeq" id="WP_048003668.1">
    <property type="nucleotide sequence ID" value="NZ_CAXQIX010000033.1"/>
</dbReference>
<dbReference type="AlphaFoldDB" id="A0A0J5YDK4"/>
<dbReference type="PATRIC" id="fig|189381.10.peg.3588"/>
<dbReference type="EMBL" id="LQQY01000034">
    <property type="protein sequence ID" value="KZE45298.1"/>
    <property type="molecule type" value="Genomic_DNA"/>
</dbReference>
<gene>
    <name evidence="1" type="ORF">AV649_03640</name>
</gene>
<comment type="caution">
    <text evidence="1">The sequence shown here is derived from an EMBL/GenBank/DDBJ whole genome shotgun (WGS) entry which is preliminary data.</text>
</comment>
<dbReference type="Proteomes" id="UP000076510">
    <property type="component" value="Unassembled WGS sequence"/>
</dbReference>
<dbReference type="InterPro" id="IPR025352">
    <property type="entry name" value="DUF4256"/>
</dbReference>
<evidence type="ECO:0000313" key="1">
    <source>
        <dbReference type="EMBL" id="KZE45298.1"/>
    </source>
</evidence>